<reference evidence="3 4" key="1">
    <citation type="submission" date="2024-09" db="EMBL/GenBank/DDBJ databases">
        <authorList>
            <person name="Sun Q."/>
            <person name="Mori K."/>
        </authorList>
    </citation>
    <scope>NUCLEOTIDE SEQUENCE [LARGE SCALE GENOMIC DNA]</scope>
    <source>
        <strain evidence="3 4">JCM 12763</strain>
    </source>
</reference>
<dbReference type="Pfam" id="PF13692">
    <property type="entry name" value="Glyco_trans_1_4"/>
    <property type="match status" value="1"/>
</dbReference>
<accession>A0ABV5V1Q4</accession>
<dbReference type="CDD" id="cd03801">
    <property type="entry name" value="GT4_PimA-like"/>
    <property type="match status" value="1"/>
</dbReference>
<dbReference type="PANTHER" id="PTHR12526:SF510">
    <property type="entry name" value="D-INOSITOL 3-PHOSPHATE GLYCOSYLTRANSFERASE"/>
    <property type="match status" value="1"/>
</dbReference>
<organism evidence="3 4">
    <name type="scientific">Ornithinimicrobium kibberense</name>
    <dbReference type="NCBI Taxonomy" id="282060"/>
    <lineage>
        <taxon>Bacteria</taxon>
        <taxon>Bacillati</taxon>
        <taxon>Actinomycetota</taxon>
        <taxon>Actinomycetes</taxon>
        <taxon>Micrococcales</taxon>
        <taxon>Ornithinimicrobiaceae</taxon>
        <taxon>Ornithinimicrobium</taxon>
    </lineage>
</organism>
<dbReference type="EC" id="2.4.-.-" evidence="3"/>
<keyword evidence="2 3" id="KW-0808">Transferase</keyword>
<evidence type="ECO:0000256" key="1">
    <source>
        <dbReference type="ARBA" id="ARBA00022676"/>
    </source>
</evidence>
<evidence type="ECO:0000313" key="3">
    <source>
        <dbReference type="EMBL" id="MFB9731736.1"/>
    </source>
</evidence>
<dbReference type="EMBL" id="JBHMAX010000013">
    <property type="protein sequence ID" value="MFB9731736.1"/>
    <property type="molecule type" value="Genomic_DNA"/>
</dbReference>
<dbReference type="PANTHER" id="PTHR12526">
    <property type="entry name" value="GLYCOSYLTRANSFERASE"/>
    <property type="match status" value="1"/>
</dbReference>
<gene>
    <name evidence="3" type="ORF">ACFFN0_06755</name>
</gene>
<dbReference type="SUPFAM" id="SSF53756">
    <property type="entry name" value="UDP-Glycosyltransferase/glycogen phosphorylase"/>
    <property type="match status" value="1"/>
</dbReference>
<dbReference type="Gene3D" id="3.40.50.2000">
    <property type="entry name" value="Glycogen Phosphorylase B"/>
    <property type="match status" value="2"/>
</dbReference>
<keyword evidence="1 3" id="KW-0328">Glycosyltransferase</keyword>
<dbReference type="Proteomes" id="UP001589613">
    <property type="component" value="Unassembled WGS sequence"/>
</dbReference>
<sequence>MIILQISPEFEAGTGVGGVVHCLEEAWRGKGHDVRRFGPEEAGLHWLTGTGSGMVGRLRHMVRVIAFSTVGTARAKRAITQLPDDAVVICHNDALVGDVYVNHGILEMAMRARGHYRWRMVRNPLHLFTAARDRVRYRANVHRVVVNLTRADEDALRRVYSRIAPRTVVIGNGVDIGRFRPPTPEERLEARSRLDLDPESLVTVFVGNEFERKGLFPLVEAVSAAHERHHLVVVGGTPDMLDHLGRVARQHGLDRRLHAVGPHDPLPYLWAADLLAQPSAYESYGLVVTEALAAGVPVLSTPVGVAPDVIDDGSNGFLTDGSAQDIAAALARLSVADLPAMRLAARQSVAGHTWDRISDTYLGLFADLVRAEVS</sequence>
<evidence type="ECO:0000256" key="2">
    <source>
        <dbReference type="ARBA" id="ARBA00022679"/>
    </source>
</evidence>
<evidence type="ECO:0000313" key="4">
    <source>
        <dbReference type="Proteomes" id="UP001589613"/>
    </source>
</evidence>
<proteinExistence type="predicted"/>
<dbReference type="RefSeq" id="WP_141337664.1">
    <property type="nucleotide sequence ID" value="NZ_JBHMAX010000013.1"/>
</dbReference>
<protein>
    <submittedName>
        <fullName evidence="3">Glycosyltransferase family 4 protein</fullName>
        <ecNumber evidence="3">2.4.-.-</ecNumber>
    </submittedName>
</protein>
<keyword evidence="4" id="KW-1185">Reference proteome</keyword>
<comment type="caution">
    <text evidence="3">The sequence shown here is derived from an EMBL/GenBank/DDBJ whole genome shotgun (WGS) entry which is preliminary data.</text>
</comment>
<dbReference type="GO" id="GO:0016757">
    <property type="term" value="F:glycosyltransferase activity"/>
    <property type="evidence" value="ECO:0007669"/>
    <property type="project" value="UniProtKB-KW"/>
</dbReference>
<name>A0ABV5V1Q4_9MICO</name>